<keyword evidence="3" id="KW-1185">Reference proteome</keyword>
<evidence type="ECO:0000256" key="1">
    <source>
        <dbReference type="SAM" id="Phobius"/>
    </source>
</evidence>
<feature type="transmembrane region" description="Helical" evidence="1">
    <location>
        <begin position="14"/>
        <end position="36"/>
    </location>
</feature>
<evidence type="ECO:0000313" key="3">
    <source>
        <dbReference type="Proteomes" id="UP001155546"/>
    </source>
</evidence>
<dbReference type="Proteomes" id="UP001155546">
    <property type="component" value="Unassembled WGS sequence"/>
</dbReference>
<dbReference type="AlphaFoldDB" id="A0A9X3AXZ5"/>
<evidence type="ECO:0008006" key="4">
    <source>
        <dbReference type="Google" id="ProtNLM"/>
    </source>
</evidence>
<organism evidence="2 3">
    <name type="scientific">Shewanella holmiensis</name>
    <dbReference type="NCBI Taxonomy" id="2952222"/>
    <lineage>
        <taxon>Bacteria</taxon>
        <taxon>Pseudomonadati</taxon>
        <taxon>Pseudomonadota</taxon>
        <taxon>Gammaproteobacteria</taxon>
        <taxon>Alteromonadales</taxon>
        <taxon>Shewanellaceae</taxon>
        <taxon>Shewanella</taxon>
    </lineage>
</organism>
<evidence type="ECO:0000313" key="2">
    <source>
        <dbReference type="EMBL" id="MCT7943623.1"/>
    </source>
</evidence>
<dbReference type="RefSeq" id="WP_261299941.1">
    <property type="nucleotide sequence ID" value="NZ_JAMTCD010000038.1"/>
</dbReference>
<keyword evidence="1" id="KW-0812">Transmembrane</keyword>
<dbReference type="EMBL" id="JAMTCD010000038">
    <property type="protein sequence ID" value="MCT7943623.1"/>
    <property type="molecule type" value="Genomic_DNA"/>
</dbReference>
<protein>
    <recommendedName>
        <fullName evidence="4">DUF4760 domain-containing protein</fullName>
    </recommendedName>
</protein>
<sequence>MTCFKTGLSALLDLSFWSGWANIVMAVVAVLALLFAKKQLESASKDSKRATAYAAYADYLKLCIENESFARGVESEITRNEDDYSKYRWFIANMLFAFEQVLEACKDDSTWQETIKHQLKRHKWHLDKSGSAARPEWSNALKALFP</sequence>
<accession>A0A9X3AXZ5</accession>
<keyword evidence="1" id="KW-0472">Membrane</keyword>
<reference evidence="2" key="1">
    <citation type="journal article" date="2023" name="Int. J. Syst. Evol. Microbiol.">
        <title>&lt;i&gt;Shewanella septentrionalis&lt;/i&gt; sp. nov. and &lt;i&gt;Shewanella holmiensis&lt;/i&gt; sp. nov., isolated from Baltic Sea water and sediments.</title>
        <authorList>
            <person name="Martin-Rodriguez A.J."/>
            <person name="Thorell K."/>
            <person name="Joffre E."/>
            <person name="Jensie-Markopoulos S."/>
            <person name="Moore E.R.B."/>
            <person name="Sjoling A."/>
        </authorList>
    </citation>
    <scope>NUCLEOTIDE SEQUENCE</scope>
    <source>
        <strain evidence="2">SP1S2-7</strain>
    </source>
</reference>
<proteinExistence type="predicted"/>
<name>A0A9X3AXZ5_9GAMM</name>
<comment type="caution">
    <text evidence="2">The sequence shown here is derived from an EMBL/GenBank/DDBJ whole genome shotgun (WGS) entry which is preliminary data.</text>
</comment>
<gene>
    <name evidence="2" type="ORF">NE535_17855</name>
</gene>
<keyword evidence="1" id="KW-1133">Transmembrane helix</keyword>